<dbReference type="EMBL" id="CAJNDS010000702">
    <property type="protein sequence ID" value="CAE7228992.1"/>
    <property type="molecule type" value="Genomic_DNA"/>
</dbReference>
<organism evidence="2 3">
    <name type="scientific">Symbiodinium natans</name>
    <dbReference type="NCBI Taxonomy" id="878477"/>
    <lineage>
        <taxon>Eukaryota</taxon>
        <taxon>Sar</taxon>
        <taxon>Alveolata</taxon>
        <taxon>Dinophyceae</taxon>
        <taxon>Suessiales</taxon>
        <taxon>Symbiodiniaceae</taxon>
        <taxon>Symbiodinium</taxon>
    </lineage>
</organism>
<protein>
    <submittedName>
        <fullName evidence="2">Uncharacterized protein</fullName>
    </submittedName>
</protein>
<keyword evidence="3" id="KW-1185">Reference proteome</keyword>
<evidence type="ECO:0000313" key="2">
    <source>
        <dbReference type="EMBL" id="CAE7228992.1"/>
    </source>
</evidence>
<accession>A0A812KJ61</accession>
<dbReference type="Proteomes" id="UP000604046">
    <property type="component" value="Unassembled WGS sequence"/>
</dbReference>
<evidence type="ECO:0000256" key="1">
    <source>
        <dbReference type="SAM" id="Phobius"/>
    </source>
</evidence>
<proteinExistence type="predicted"/>
<comment type="caution">
    <text evidence="2">The sequence shown here is derived from an EMBL/GenBank/DDBJ whole genome shotgun (WGS) entry which is preliminary data.</text>
</comment>
<keyword evidence="1" id="KW-1133">Transmembrane helix</keyword>
<dbReference type="AlphaFoldDB" id="A0A812KJ61"/>
<keyword evidence="1" id="KW-0812">Transmembrane</keyword>
<dbReference type="OrthoDB" id="10306529at2759"/>
<sequence length="155" mass="15799">MSLLAQPPMDEAEDELLVDNGAPRRTDTRAWILRTAAFAVLLLLVGSLGSLVYQRPLTIRGLSKAVGLAGDDGSFDCGEMRCTAGSICCGGNKCCMAGSSCCGGTCLAAGGICCRNRTDAPLLCTPGTDCCGKGTDTAQCCTTGCADGPFVACKL</sequence>
<keyword evidence="1" id="KW-0472">Membrane</keyword>
<feature type="transmembrane region" description="Helical" evidence="1">
    <location>
        <begin position="31"/>
        <end position="53"/>
    </location>
</feature>
<name>A0A812KJ61_9DINO</name>
<evidence type="ECO:0000313" key="3">
    <source>
        <dbReference type="Proteomes" id="UP000604046"/>
    </source>
</evidence>
<gene>
    <name evidence="2" type="ORF">SNAT2548_LOCUS9174</name>
</gene>
<reference evidence="2" key="1">
    <citation type="submission" date="2021-02" db="EMBL/GenBank/DDBJ databases">
        <authorList>
            <person name="Dougan E. K."/>
            <person name="Rhodes N."/>
            <person name="Thang M."/>
            <person name="Chan C."/>
        </authorList>
    </citation>
    <scope>NUCLEOTIDE SEQUENCE</scope>
</reference>